<name>G0UMR3_TRYCI</name>
<comment type="subcellular location">
    <subcellularLocation>
        <location evidence="1">Endoplasmic reticulum membrane</location>
        <topology evidence="1">Single-pass type II membrane protein</topology>
    </subcellularLocation>
</comment>
<evidence type="ECO:0000256" key="3">
    <source>
        <dbReference type="ARBA" id="ARBA00022692"/>
    </source>
</evidence>
<keyword evidence="6 9" id="KW-1133">Transmembrane helix</keyword>
<dbReference type="Pfam" id="PF04573">
    <property type="entry name" value="SPC22"/>
    <property type="match status" value="1"/>
</dbReference>
<evidence type="ECO:0000256" key="5">
    <source>
        <dbReference type="ARBA" id="ARBA00022968"/>
    </source>
</evidence>
<dbReference type="VEuPathDB" id="TriTrypDB:TcIL3000_5_1740"/>
<protein>
    <recommendedName>
        <fullName evidence="8">Signal peptidase complex subunit 3</fullName>
    </recommendedName>
</protein>
<evidence type="ECO:0000256" key="9">
    <source>
        <dbReference type="SAM" id="Phobius"/>
    </source>
</evidence>
<keyword evidence="4" id="KW-0256">Endoplasmic reticulum</keyword>
<dbReference type="GO" id="GO:0045047">
    <property type="term" value="P:protein targeting to ER"/>
    <property type="evidence" value="ECO:0007669"/>
    <property type="project" value="TreeGrafter"/>
</dbReference>
<feature type="transmembrane region" description="Helical" evidence="9">
    <location>
        <begin position="12"/>
        <end position="33"/>
    </location>
</feature>
<dbReference type="PANTHER" id="PTHR12804">
    <property type="entry name" value="MICROSOMAL SIGNAL PEPTIDASE 23 KD SUBUNIT SPC22/23"/>
    <property type="match status" value="1"/>
</dbReference>
<keyword evidence="7 9" id="KW-0472">Membrane</keyword>
<keyword evidence="3 9" id="KW-0812">Transmembrane</keyword>
<dbReference type="GO" id="GO:0005787">
    <property type="term" value="C:signal peptidase complex"/>
    <property type="evidence" value="ECO:0007669"/>
    <property type="project" value="InterPro"/>
</dbReference>
<evidence type="ECO:0000256" key="1">
    <source>
        <dbReference type="ARBA" id="ARBA00004648"/>
    </source>
</evidence>
<comment type="similarity">
    <text evidence="2">Belongs to the SPCS3 family.</text>
</comment>
<evidence type="ECO:0000256" key="4">
    <source>
        <dbReference type="ARBA" id="ARBA00022824"/>
    </source>
</evidence>
<organism evidence="10">
    <name type="scientific">Trypanosoma congolense (strain IL3000)</name>
    <dbReference type="NCBI Taxonomy" id="1068625"/>
    <lineage>
        <taxon>Eukaryota</taxon>
        <taxon>Discoba</taxon>
        <taxon>Euglenozoa</taxon>
        <taxon>Kinetoplastea</taxon>
        <taxon>Metakinetoplastina</taxon>
        <taxon>Trypanosomatida</taxon>
        <taxon>Trypanosomatidae</taxon>
        <taxon>Trypanosoma</taxon>
        <taxon>Nannomonas</taxon>
    </lineage>
</organism>
<dbReference type="InterPro" id="IPR007653">
    <property type="entry name" value="SPC3"/>
</dbReference>
<reference evidence="10" key="1">
    <citation type="journal article" date="2012" name="Proc. Natl. Acad. Sci. U.S.A.">
        <title>Antigenic diversity is generated by distinct evolutionary mechanisms in African trypanosome species.</title>
        <authorList>
            <person name="Jackson A.P."/>
            <person name="Berry A."/>
            <person name="Aslett M."/>
            <person name="Allison H.C."/>
            <person name="Burton P."/>
            <person name="Vavrova-Anderson J."/>
            <person name="Brown R."/>
            <person name="Browne H."/>
            <person name="Corton N."/>
            <person name="Hauser H."/>
            <person name="Gamble J."/>
            <person name="Gilderthorp R."/>
            <person name="Marcello L."/>
            <person name="McQuillan J."/>
            <person name="Otto T.D."/>
            <person name="Quail M.A."/>
            <person name="Sanders M.J."/>
            <person name="van Tonder A."/>
            <person name="Ginger M.L."/>
            <person name="Field M.C."/>
            <person name="Barry J.D."/>
            <person name="Hertz-Fowler C."/>
            <person name="Berriman M."/>
        </authorList>
    </citation>
    <scope>NUCLEOTIDE SEQUENCE</scope>
    <source>
        <strain evidence="10">IL3000</strain>
    </source>
</reference>
<evidence type="ECO:0000256" key="2">
    <source>
        <dbReference type="ARBA" id="ARBA00009289"/>
    </source>
</evidence>
<dbReference type="PANTHER" id="PTHR12804:SF0">
    <property type="entry name" value="SIGNAL PEPTIDASE COMPLEX SUBUNIT 3"/>
    <property type="match status" value="1"/>
</dbReference>
<dbReference type="AlphaFoldDB" id="G0UMR3"/>
<accession>G0UMR3</accession>
<sequence>MHSLWVRVTEIFSLALVGCFTGVVLLVCSSVVVSQFPAPKPIITDFGVAISPLVQTHLPLVFAQGEYPPPMQDVLLVSVSFTADFSKLWDWNTKHMYVACIARYTTRSNTTVGGVNVPTTHDVTIYDKVLSSKEEAKNLTLKNARKYALESEQLGALAGRKVELLLLYQPIRHYGYSPYYVMQPREGPVVFQLPTEYEKRTEEDDKNAMCSNGYV</sequence>
<evidence type="ECO:0000256" key="6">
    <source>
        <dbReference type="ARBA" id="ARBA00022989"/>
    </source>
</evidence>
<proteinExistence type="inferred from homology"/>
<dbReference type="PIRSF" id="PIRSF016089">
    <property type="entry name" value="SPC22"/>
    <property type="match status" value="1"/>
</dbReference>
<keyword evidence="5" id="KW-0735">Signal-anchor</keyword>
<evidence type="ECO:0000256" key="8">
    <source>
        <dbReference type="ARBA" id="ARBA00029556"/>
    </source>
</evidence>
<dbReference type="GO" id="GO:0006465">
    <property type="term" value="P:signal peptide processing"/>
    <property type="evidence" value="ECO:0007669"/>
    <property type="project" value="InterPro"/>
</dbReference>
<evidence type="ECO:0000256" key="7">
    <source>
        <dbReference type="ARBA" id="ARBA00023136"/>
    </source>
</evidence>
<gene>
    <name evidence="10" type="ORF">TCIL3000_5_1740</name>
</gene>
<dbReference type="EMBL" id="HE575318">
    <property type="protein sequence ID" value="CCC90471.1"/>
    <property type="molecule type" value="Genomic_DNA"/>
</dbReference>
<evidence type="ECO:0000313" key="10">
    <source>
        <dbReference type="EMBL" id="CCC90471.1"/>
    </source>
</evidence>